<evidence type="ECO:0000256" key="3">
    <source>
        <dbReference type="ARBA" id="ARBA00012929"/>
    </source>
</evidence>
<dbReference type="Gene3D" id="3.40.50.720">
    <property type="entry name" value="NAD(P)-binding Rossmann-like Domain"/>
    <property type="match status" value="1"/>
</dbReference>
<dbReference type="RefSeq" id="WP_180307657.1">
    <property type="nucleotide sequence ID" value="NZ_CP058952.1"/>
</dbReference>
<dbReference type="GO" id="GO:0005829">
    <property type="term" value="C:cytosol"/>
    <property type="evidence" value="ECO:0007669"/>
    <property type="project" value="TreeGrafter"/>
</dbReference>
<evidence type="ECO:0000259" key="7">
    <source>
        <dbReference type="Pfam" id="PF04321"/>
    </source>
</evidence>
<evidence type="ECO:0000256" key="1">
    <source>
        <dbReference type="ARBA" id="ARBA00004781"/>
    </source>
</evidence>
<proteinExistence type="inferred from homology"/>
<dbReference type="PANTHER" id="PTHR10491">
    <property type="entry name" value="DTDP-4-DEHYDRORHAMNOSE REDUCTASE"/>
    <property type="match status" value="1"/>
</dbReference>
<keyword evidence="6" id="KW-0521">NADP</keyword>
<feature type="domain" description="RmlD-like substrate binding" evidence="7">
    <location>
        <begin position="8"/>
        <end position="298"/>
    </location>
</feature>
<evidence type="ECO:0000313" key="8">
    <source>
        <dbReference type="EMBL" id="QLI80517.1"/>
    </source>
</evidence>
<protein>
    <recommendedName>
        <fullName evidence="4 6">dTDP-4-dehydrorhamnose reductase</fullName>
        <ecNumber evidence="3 6">1.1.1.133</ecNumber>
    </recommendedName>
</protein>
<keyword evidence="6 8" id="KW-0560">Oxidoreductase</keyword>
<dbReference type="InterPro" id="IPR029903">
    <property type="entry name" value="RmlD-like-bd"/>
</dbReference>
<dbReference type="Gene3D" id="3.90.25.10">
    <property type="entry name" value="UDP-galactose 4-epimerase, domain 1"/>
    <property type="match status" value="1"/>
</dbReference>
<reference evidence="8 9" key="1">
    <citation type="journal article" date="2016" name="Int. J. Syst. Evol. Microbiol.">
        <title>Chitinibacter fontanus sp. nov., isolated from a spring.</title>
        <authorList>
            <person name="Sheu S.Y."/>
            <person name="Li Y.S."/>
            <person name="Young C.C."/>
            <person name="Chen W.M."/>
        </authorList>
    </citation>
    <scope>NUCLEOTIDE SEQUENCE [LARGE SCALE GENOMIC DNA]</scope>
    <source>
        <strain evidence="8 9">STM-7</strain>
    </source>
</reference>
<evidence type="ECO:0000256" key="2">
    <source>
        <dbReference type="ARBA" id="ARBA00010944"/>
    </source>
</evidence>
<sequence length="304" mass="32979">MALNAIPKILVTGKNGQVGFELQRSLAVLGEVIAVDREECDLSNPAAIRELVQRVRPDIIVNPAAYTAVDKAESEVELATALNAIAPQVLAEEAAKLGALLVHYSTDYVFDGKKDGYYVETDKPNPQSVYGKTKLAGELAVAAANPRHLIFRTSWVFGVHGGNFLKTMLRLMLQRDALSVINDQYGAPTSASLLADVTAQIVAQYVRSADQSNFAYGTYHLLAAGETSWYGYALLINEFATLQGYTLKIAAKDIQAIPASAYPLPAPRPANSRLDSRKLQSTFGLVLPQWPSAVQQVMMLIKQA</sequence>
<dbReference type="SUPFAM" id="SSF51735">
    <property type="entry name" value="NAD(P)-binding Rossmann-fold domains"/>
    <property type="match status" value="1"/>
</dbReference>
<gene>
    <name evidence="8" type="primary">rfbD</name>
    <name evidence="8" type="ORF">HZU75_02590</name>
</gene>
<organism evidence="8 9">
    <name type="scientific">Chitinibacter fontanus</name>
    <dbReference type="NCBI Taxonomy" id="1737446"/>
    <lineage>
        <taxon>Bacteria</taxon>
        <taxon>Pseudomonadati</taxon>
        <taxon>Pseudomonadota</taxon>
        <taxon>Betaproteobacteria</taxon>
        <taxon>Neisseriales</taxon>
        <taxon>Chitinibacteraceae</taxon>
        <taxon>Chitinibacter</taxon>
    </lineage>
</organism>
<dbReference type="PANTHER" id="PTHR10491:SF4">
    <property type="entry name" value="METHIONINE ADENOSYLTRANSFERASE 2 SUBUNIT BETA"/>
    <property type="match status" value="1"/>
</dbReference>
<dbReference type="InterPro" id="IPR036291">
    <property type="entry name" value="NAD(P)-bd_dom_sf"/>
</dbReference>
<dbReference type="Proteomes" id="UP000510822">
    <property type="component" value="Chromosome"/>
</dbReference>
<dbReference type="KEGG" id="cfon:HZU75_02590"/>
<dbReference type="EC" id="1.1.1.133" evidence="3 6"/>
<comment type="catalytic activity">
    <reaction evidence="5 6">
        <text>dTDP-beta-L-rhamnose + NADP(+) = dTDP-4-dehydro-beta-L-rhamnose + NADPH + H(+)</text>
        <dbReference type="Rhea" id="RHEA:21796"/>
        <dbReference type="ChEBI" id="CHEBI:15378"/>
        <dbReference type="ChEBI" id="CHEBI:57510"/>
        <dbReference type="ChEBI" id="CHEBI:57783"/>
        <dbReference type="ChEBI" id="CHEBI:58349"/>
        <dbReference type="ChEBI" id="CHEBI:62830"/>
        <dbReference type="EC" id="1.1.1.133"/>
    </reaction>
</comment>
<dbReference type="UniPathway" id="UPA00124"/>
<dbReference type="Pfam" id="PF04321">
    <property type="entry name" value="RmlD_sub_bind"/>
    <property type="match status" value="1"/>
</dbReference>
<dbReference type="CDD" id="cd05254">
    <property type="entry name" value="dTDP_HR_like_SDR_e"/>
    <property type="match status" value="1"/>
</dbReference>
<comment type="cofactor">
    <cofactor evidence="6">
        <name>Mg(2+)</name>
        <dbReference type="ChEBI" id="CHEBI:18420"/>
    </cofactor>
    <text evidence="6">Binds 1 Mg(2+) ion per monomer.</text>
</comment>
<dbReference type="GO" id="GO:0008831">
    <property type="term" value="F:dTDP-4-dehydrorhamnose reductase activity"/>
    <property type="evidence" value="ECO:0007669"/>
    <property type="project" value="UniProtKB-EC"/>
</dbReference>
<evidence type="ECO:0000256" key="5">
    <source>
        <dbReference type="ARBA" id="ARBA00048200"/>
    </source>
</evidence>
<evidence type="ECO:0000313" key="9">
    <source>
        <dbReference type="Proteomes" id="UP000510822"/>
    </source>
</evidence>
<dbReference type="AlphaFoldDB" id="A0A7D5V7U4"/>
<dbReference type="NCBIfam" id="NF007440">
    <property type="entry name" value="PRK09987.1"/>
    <property type="match status" value="1"/>
</dbReference>
<dbReference type="NCBIfam" id="TIGR01214">
    <property type="entry name" value="rmlD"/>
    <property type="match status" value="1"/>
</dbReference>
<comment type="pathway">
    <text evidence="1 6">Carbohydrate biosynthesis; dTDP-L-rhamnose biosynthesis.</text>
</comment>
<dbReference type="InterPro" id="IPR005913">
    <property type="entry name" value="dTDP_dehydrorham_reduct"/>
</dbReference>
<evidence type="ECO:0000256" key="4">
    <source>
        <dbReference type="ARBA" id="ARBA00017099"/>
    </source>
</evidence>
<accession>A0A7D5V7U4</accession>
<comment type="similarity">
    <text evidence="2 6">Belongs to the dTDP-4-dehydrorhamnose reductase family.</text>
</comment>
<dbReference type="EMBL" id="CP058952">
    <property type="protein sequence ID" value="QLI80517.1"/>
    <property type="molecule type" value="Genomic_DNA"/>
</dbReference>
<keyword evidence="9" id="KW-1185">Reference proteome</keyword>
<evidence type="ECO:0000256" key="6">
    <source>
        <dbReference type="RuleBase" id="RU364082"/>
    </source>
</evidence>
<name>A0A7D5V7U4_9NEIS</name>
<dbReference type="GO" id="GO:0019305">
    <property type="term" value="P:dTDP-rhamnose biosynthetic process"/>
    <property type="evidence" value="ECO:0007669"/>
    <property type="project" value="UniProtKB-UniPathway"/>
</dbReference>
<comment type="function">
    <text evidence="6">Catalyzes the reduction of dTDP-6-deoxy-L-lyxo-4-hexulose to yield dTDP-L-rhamnose.</text>
</comment>